<reference evidence="2 3" key="2">
    <citation type="submission" date="2020-07" db="EMBL/GenBank/DDBJ databases">
        <title>Genome assembly of wild tea tree DASZ reveals pedigree and selection history of tea varieties.</title>
        <authorList>
            <person name="Zhang W."/>
        </authorList>
    </citation>
    <scope>NUCLEOTIDE SEQUENCE [LARGE SCALE GENOMIC DNA]</scope>
    <source>
        <strain evidence="3">cv. G240</strain>
        <tissue evidence="2">Leaf</tissue>
    </source>
</reference>
<accession>A0A7J7GJ15</accession>
<feature type="transmembrane region" description="Helical" evidence="1">
    <location>
        <begin position="6"/>
        <end position="26"/>
    </location>
</feature>
<proteinExistence type="predicted"/>
<organism evidence="2 3">
    <name type="scientific">Camellia sinensis</name>
    <name type="common">Tea plant</name>
    <name type="synonym">Thea sinensis</name>
    <dbReference type="NCBI Taxonomy" id="4442"/>
    <lineage>
        <taxon>Eukaryota</taxon>
        <taxon>Viridiplantae</taxon>
        <taxon>Streptophyta</taxon>
        <taxon>Embryophyta</taxon>
        <taxon>Tracheophyta</taxon>
        <taxon>Spermatophyta</taxon>
        <taxon>Magnoliopsida</taxon>
        <taxon>eudicotyledons</taxon>
        <taxon>Gunneridae</taxon>
        <taxon>Pentapetalae</taxon>
        <taxon>asterids</taxon>
        <taxon>Ericales</taxon>
        <taxon>Theaceae</taxon>
        <taxon>Camellia</taxon>
    </lineage>
</organism>
<keyword evidence="1" id="KW-1133">Transmembrane helix</keyword>
<keyword evidence="1" id="KW-0472">Membrane</keyword>
<dbReference type="Proteomes" id="UP000593564">
    <property type="component" value="Unassembled WGS sequence"/>
</dbReference>
<keyword evidence="1" id="KW-0812">Transmembrane</keyword>
<name>A0A7J7GJ15_CAMSI</name>
<dbReference type="EMBL" id="JACBKZ010000010">
    <property type="protein sequence ID" value="KAF5940793.1"/>
    <property type="molecule type" value="Genomic_DNA"/>
</dbReference>
<evidence type="ECO:0000256" key="1">
    <source>
        <dbReference type="SAM" id="Phobius"/>
    </source>
</evidence>
<sequence length="50" mass="5778">MHKFTYVHTYMYIYSIAVIILPLLITKVGEALVAMKIACFLQQGGYWNHS</sequence>
<protein>
    <submittedName>
        <fullName evidence="2">Uncharacterized protein</fullName>
    </submittedName>
</protein>
<reference evidence="3" key="1">
    <citation type="journal article" date="2020" name="Nat. Commun.">
        <title>Genome assembly of wild tea tree DASZ reveals pedigree and selection history of tea varieties.</title>
        <authorList>
            <person name="Zhang W."/>
            <person name="Zhang Y."/>
            <person name="Qiu H."/>
            <person name="Guo Y."/>
            <person name="Wan H."/>
            <person name="Zhang X."/>
            <person name="Scossa F."/>
            <person name="Alseekh S."/>
            <person name="Zhang Q."/>
            <person name="Wang P."/>
            <person name="Xu L."/>
            <person name="Schmidt M.H."/>
            <person name="Jia X."/>
            <person name="Li D."/>
            <person name="Zhu A."/>
            <person name="Guo F."/>
            <person name="Chen W."/>
            <person name="Ni D."/>
            <person name="Usadel B."/>
            <person name="Fernie A.R."/>
            <person name="Wen W."/>
        </authorList>
    </citation>
    <scope>NUCLEOTIDE SEQUENCE [LARGE SCALE GENOMIC DNA]</scope>
    <source>
        <strain evidence="3">cv. G240</strain>
    </source>
</reference>
<evidence type="ECO:0000313" key="3">
    <source>
        <dbReference type="Proteomes" id="UP000593564"/>
    </source>
</evidence>
<comment type="caution">
    <text evidence="2">The sequence shown here is derived from an EMBL/GenBank/DDBJ whole genome shotgun (WGS) entry which is preliminary data.</text>
</comment>
<gene>
    <name evidence="2" type="ORF">HYC85_021960</name>
</gene>
<dbReference type="AlphaFoldDB" id="A0A7J7GJ15"/>
<keyword evidence="3" id="KW-1185">Reference proteome</keyword>
<evidence type="ECO:0000313" key="2">
    <source>
        <dbReference type="EMBL" id="KAF5940793.1"/>
    </source>
</evidence>